<name>A0A542ER62_9ACTN</name>
<dbReference type="InterPro" id="IPR005543">
    <property type="entry name" value="PASTA_dom"/>
</dbReference>
<evidence type="ECO:0000313" key="4">
    <source>
        <dbReference type="EMBL" id="TQJ17848.1"/>
    </source>
</evidence>
<proteinExistence type="predicted"/>
<sequence>MTNLNDLLERTAARTPVGPPPLEALRTGATRRRRRRAVAWSALSAAAMVTAIVGTALTLNHDRGATPAVTSPPIATRLVGIGHAAIAVPTTWGTNQFSCATPTADTVLIDIGVINLCAMPRPAGVESVQLGRGVPRMFPFHADETLEIDGVPAQRQRTTCNDDSWNHVQVCSGAVWIPSRNVWFWAQSSTSADGVDRILDRIVLVPDRVAVPLFRTYDSEGRPLSADAYAAQLTRLGLKPVRRAIKSPNYSTGTIQTVSPGSGTMLAPGATVTVTYFVKP</sequence>
<feature type="region of interest" description="Disordered" evidence="1">
    <location>
        <begin position="1"/>
        <end position="30"/>
    </location>
</feature>
<feature type="transmembrane region" description="Helical" evidence="2">
    <location>
        <begin position="37"/>
        <end position="59"/>
    </location>
</feature>
<keyword evidence="2" id="KW-0472">Membrane</keyword>
<keyword evidence="5" id="KW-1185">Reference proteome</keyword>
<evidence type="ECO:0000256" key="1">
    <source>
        <dbReference type="SAM" id="MobiDB-lite"/>
    </source>
</evidence>
<dbReference type="EMBL" id="VFMM01000001">
    <property type="protein sequence ID" value="TQJ17848.1"/>
    <property type="molecule type" value="Genomic_DNA"/>
</dbReference>
<keyword evidence="2" id="KW-0812">Transmembrane</keyword>
<dbReference type="Pfam" id="PF03793">
    <property type="entry name" value="PASTA"/>
    <property type="match status" value="1"/>
</dbReference>
<accession>A0A542ER62</accession>
<comment type="caution">
    <text evidence="4">The sequence shown here is derived from an EMBL/GenBank/DDBJ whole genome shotgun (WGS) entry which is preliminary data.</text>
</comment>
<evidence type="ECO:0000259" key="3">
    <source>
        <dbReference type="Pfam" id="PF03793"/>
    </source>
</evidence>
<dbReference type="CDD" id="cd06577">
    <property type="entry name" value="PASTA_pknB"/>
    <property type="match status" value="1"/>
</dbReference>
<dbReference type="Proteomes" id="UP000316298">
    <property type="component" value="Unassembled WGS sequence"/>
</dbReference>
<evidence type="ECO:0000256" key="2">
    <source>
        <dbReference type="SAM" id="Phobius"/>
    </source>
</evidence>
<organism evidence="4 5">
    <name type="scientific">Kribbella jejuensis</name>
    <dbReference type="NCBI Taxonomy" id="236068"/>
    <lineage>
        <taxon>Bacteria</taxon>
        <taxon>Bacillati</taxon>
        <taxon>Actinomycetota</taxon>
        <taxon>Actinomycetes</taxon>
        <taxon>Propionibacteriales</taxon>
        <taxon>Kribbellaceae</taxon>
        <taxon>Kribbella</taxon>
    </lineage>
</organism>
<reference evidence="4 5" key="1">
    <citation type="submission" date="2019-06" db="EMBL/GenBank/DDBJ databases">
        <title>Sequencing the genomes of 1000 actinobacteria strains.</title>
        <authorList>
            <person name="Klenk H.-P."/>
        </authorList>
    </citation>
    <scope>NUCLEOTIDE SEQUENCE [LARGE SCALE GENOMIC DNA]</scope>
    <source>
        <strain evidence="4 5">DSM 17305</strain>
    </source>
</reference>
<evidence type="ECO:0000313" key="5">
    <source>
        <dbReference type="Proteomes" id="UP000316298"/>
    </source>
</evidence>
<dbReference type="OrthoDB" id="3820281at2"/>
<gene>
    <name evidence="4" type="ORF">FB475_1977</name>
</gene>
<dbReference type="RefSeq" id="WP_141854601.1">
    <property type="nucleotide sequence ID" value="NZ_BAAAKA010000003.1"/>
</dbReference>
<dbReference type="Gene3D" id="3.30.10.20">
    <property type="match status" value="1"/>
</dbReference>
<protein>
    <submittedName>
        <fullName evidence="4">PASTA domain-containing protein</fullName>
    </submittedName>
</protein>
<dbReference type="AlphaFoldDB" id="A0A542ER62"/>
<feature type="domain" description="PASTA" evidence="3">
    <location>
        <begin position="225"/>
        <end position="275"/>
    </location>
</feature>
<keyword evidence="2" id="KW-1133">Transmembrane helix</keyword>